<evidence type="ECO:0000313" key="1">
    <source>
        <dbReference type="EMBL" id="MVO76943.1"/>
    </source>
</evidence>
<dbReference type="AlphaFoldDB" id="A0A6I4IYG7"/>
<keyword evidence="2" id="KW-1185">Reference proteome</keyword>
<comment type="caution">
    <text evidence="1">The sequence shown here is derived from an EMBL/GenBank/DDBJ whole genome shotgun (WGS) entry which is preliminary data.</text>
</comment>
<protein>
    <submittedName>
        <fullName evidence="1">Uncharacterized protein</fullName>
    </submittedName>
</protein>
<dbReference type="RefSeq" id="WP_157025921.1">
    <property type="nucleotide sequence ID" value="NZ_WQMS01000002.1"/>
</dbReference>
<gene>
    <name evidence="1" type="ORF">GON01_03185</name>
</gene>
<dbReference type="EMBL" id="WQMS01000002">
    <property type="protein sequence ID" value="MVO76943.1"/>
    <property type="molecule type" value="Genomic_DNA"/>
</dbReference>
<proteinExistence type="predicted"/>
<dbReference type="Proteomes" id="UP000441389">
    <property type="component" value="Unassembled WGS sequence"/>
</dbReference>
<accession>A0A6I4IYG7</accession>
<reference evidence="1 2" key="1">
    <citation type="submission" date="2019-12" db="EMBL/GenBank/DDBJ databases">
        <authorList>
            <person name="Huq M.A."/>
        </authorList>
    </citation>
    <scope>NUCLEOTIDE SEQUENCE [LARGE SCALE GENOMIC DNA]</scope>
    <source>
        <strain evidence="1 2">MAH-20</strain>
    </source>
</reference>
<evidence type="ECO:0000313" key="2">
    <source>
        <dbReference type="Proteomes" id="UP000441389"/>
    </source>
</evidence>
<sequence>MAGIVITALFAVSMWAAIWVLTGRRRRSQPPALPGQLTPAERRRLYKRLGIDPVVMARQRPYGWTVTRPRHDVQHRRSTRA</sequence>
<name>A0A6I4IYG7_9SPHN</name>
<organism evidence="1 2">
    <name type="scientific">Sphingomonas horti</name>
    <dbReference type="NCBI Taxonomy" id="2682842"/>
    <lineage>
        <taxon>Bacteria</taxon>
        <taxon>Pseudomonadati</taxon>
        <taxon>Pseudomonadota</taxon>
        <taxon>Alphaproteobacteria</taxon>
        <taxon>Sphingomonadales</taxon>
        <taxon>Sphingomonadaceae</taxon>
        <taxon>Sphingomonas</taxon>
    </lineage>
</organism>